<comment type="caution">
    <text evidence="3">The sequence shown here is derived from an EMBL/GenBank/DDBJ whole genome shotgun (WGS) entry which is preliminary data.</text>
</comment>
<keyword evidence="1" id="KW-0732">Signal</keyword>
<dbReference type="Proteomes" id="UP001530315">
    <property type="component" value="Unassembled WGS sequence"/>
</dbReference>
<keyword evidence="4" id="KW-1185">Reference proteome</keyword>
<dbReference type="Gene3D" id="2.40.50.140">
    <property type="entry name" value="Nucleic acid-binding proteins"/>
    <property type="match status" value="2"/>
</dbReference>
<feature type="chain" id="PRO_5044827381" description="S1 motif domain-containing protein" evidence="1">
    <location>
        <begin position="28"/>
        <end position="344"/>
    </location>
</feature>
<protein>
    <recommendedName>
        <fullName evidence="2">S1 motif domain-containing protein</fullName>
    </recommendedName>
</protein>
<evidence type="ECO:0000313" key="3">
    <source>
        <dbReference type="EMBL" id="KAL3775005.1"/>
    </source>
</evidence>
<sequence>MVASALSLPSHAAVFLLLIGRRMVTSAFQIPIMRHPATNNAVCPPIRMGDGDGAGDVVLYSDDDVLLTAERKNSRPGMMSRWDSLNPKIKSRIVKEAHERAIRNKKRREPASEKKRRLYDQYREMQVQSKRDLRVERATPVNSKSRAKLLEISPGDVRPGRVISLTRFGAYVDVNTEVDGLLHVSQITRDEFVDHPRRYLSPGDEVEVRVVRIDPETKKLQLTMLPEEVLEEENVMNKHAENEGEDDRIQLDEIEVDDELWGEIRRVTDYGAYVEIGAVCRGFLHFMDHPVFGEVKGSHPREYMRVGDRVRVWVLDVERTQKRIKLTANRPAGLPGPRREVKWI</sequence>
<accession>A0ABD3NMS7</accession>
<dbReference type="Pfam" id="PF00575">
    <property type="entry name" value="S1"/>
    <property type="match status" value="2"/>
</dbReference>
<dbReference type="EMBL" id="JALLAZ020001437">
    <property type="protein sequence ID" value="KAL3775005.1"/>
    <property type="molecule type" value="Genomic_DNA"/>
</dbReference>
<evidence type="ECO:0000313" key="4">
    <source>
        <dbReference type="Proteomes" id="UP001530315"/>
    </source>
</evidence>
<dbReference type="PANTHER" id="PTHR10724:SF10">
    <property type="entry name" value="S1 RNA-BINDING DOMAIN-CONTAINING PROTEIN 1"/>
    <property type="match status" value="1"/>
</dbReference>
<reference evidence="3 4" key="1">
    <citation type="submission" date="2024-10" db="EMBL/GenBank/DDBJ databases">
        <title>Updated reference genomes for cyclostephanoid diatoms.</title>
        <authorList>
            <person name="Roberts W.R."/>
            <person name="Alverson A.J."/>
        </authorList>
    </citation>
    <scope>NUCLEOTIDE SEQUENCE [LARGE SCALE GENOMIC DNA]</scope>
    <source>
        <strain evidence="3 4">AJA276-08</strain>
    </source>
</reference>
<dbReference type="InterPro" id="IPR003029">
    <property type="entry name" value="S1_domain"/>
</dbReference>
<dbReference type="InterPro" id="IPR050437">
    <property type="entry name" value="Ribos_protein_bS1-like"/>
</dbReference>
<feature type="signal peptide" evidence="1">
    <location>
        <begin position="1"/>
        <end position="27"/>
    </location>
</feature>
<proteinExistence type="predicted"/>
<organism evidence="3 4">
    <name type="scientific">Stephanodiscus triporus</name>
    <dbReference type="NCBI Taxonomy" id="2934178"/>
    <lineage>
        <taxon>Eukaryota</taxon>
        <taxon>Sar</taxon>
        <taxon>Stramenopiles</taxon>
        <taxon>Ochrophyta</taxon>
        <taxon>Bacillariophyta</taxon>
        <taxon>Coscinodiscophyceae</taxon>
        <taxon>Thalassiosirophycidae</taxon>
        <taxon>Stephanodiscales</taxon>
        <taxon>Stephanodiscaceae</taxon>
        <taxon>Stephanodiscus</taxon>
    </lineage>
</organism>
<feature type="domain" description="S1 motif" evidence="2">
    <location>
        <begin position="257"/>
        <end position="329"/>
    </location>
</feature>
<dbReference type="PANTHER" id="PTHR10724">
    <property type="entry name" value="30S RIBOSOMAL PROTEIN S1"/>
    <property type="match status" value="1"/>
</dbReference>
<evidence type="ECO:0000259" key="2">
    <source>
        <dbReference type="PROSITE" id="PS50126"/>
    </source>
</evidence>
<dbReference type="InterPro" id="IPR012340">
    <property type="entry name" value="NA-bd_OB-fold"/>
</dbReference>
<dbReference type="PROSITE" id="PS50126">
    <property type="entry name" value="S1"/>
    <property type="match status" value="2"/>
</dbReference>
<feature type="domain" description="S1 motif" evidence="2">
    <location>
        <begin position="155"/>
        <end position="225"/>
    </location>
</feature>
<name>A0ABD3NMS7_9STRA</name>
<dbReference type="AlphaFoldDB" id="A0ABD3NMS7"/>
<evidence type="ECO:0000256" key="1">
    <source>
        <dbReference type="SAM" id="SignalP"/>
    </source>
</evidence>
<dbReference type="SUPFAM" id="SSF50249">
    <property type="entry name" value="Nucleic acid-binding proteins"/>
    <property type="match status" value="2"/>
</dbReference>
<gene>
    <name evidence="3" type="ORF">ACHAW5_003743</name>
</gene>
<dbReference type="SMART" id="SM00316">
    <property type="entry name" value="S1"/>
    <property type="match status" value="2"/>
</dbReference>